<dbReference type="EMBL" id="CP111012">
    <property type="protein sequence ID" value="WAQ94315.1"/>
    <property type="molecule type" value="Genomic_DNA"/>
</dbReference>
<feature type="transmembrane region" description="Helical" evidence="1">
    <location>
        <begin position="386"/>
        <end position="407"/>
    </location>
</feature>
<dbReference type="PANTHER" id="PTHR46579:SF1">
    <property type="entry name" value="F5_8 TYPE C DOMAIN-CONTAINING PROTEIN"/>
    <property type="match status" value="1"/>
</dbReference>
<proteinExistence type="predicted"/>
<feature type="transmembrane region" description="Helical" evidence="1">
    <location>
        <begin position="413"/>
        <end position="437"/>
    </location>
</feature>
<sequence length="469" mass="52429">MHGILLGITKKLLSFWLDNKHSSEMYYIGKRVNEVDNKLMQITPPHSISRLPRKLSTTMKHWKASELRAWLLFYSLPCLKDILPDIYLKHYSLLVEAVFILLTEGISHEDLHRADQILHMFLKTAPALYHDNIMGLNMHNLLHLTTCVRNWGPLWAWSCFSFESFNGQIKKTVHGTGNVCLQIFWALMAQKYVEQSFSEINDTKTLEFVQTLSNKTQHDETKQCIVRKKYTFSKGMSFPEQIRNQLESLAGTSDISKYMKVKKCVVNGKTIYSKSCMKVKSRNSYTVLVSDTSNSARYIEIQYFIIETSTGKVYAIGKELAITSHVLQANAPHLKVVEVTREEKVEKATNIQSILVSFTVNDHHIISDIPNSVEAGSVSMVTAGSVSMITAGSVLIITAGSVSMVTAGSVSMITAGSVLIITAGSVSMVTAGSVLIVKAGSASMVTAGFVAEAEEKYWSVNLWDFWFNI</sequence>
<reference evidence="2" key="1">
    <citation type="submission" date="2022-11" db="EMBL/GenBank/DDBJ databases">
        <title>Centuries of genome instability and evolution in soft-shell clam transmissible cancer (bioRxiv).</title>
        <authorList>
            <person name="Hart S.F.M."/>
            <person name="Yonemitsu M.A."/>
            <person name="Giersch R.M."/>
            <person name="Beal B.F."/>
            <person name="Arriagada G."/>
            <person name="Davis B.W."/>
            <person name="Ostrander E.A."/>
            <person name="Goff S.P."/>
            <person name="Metzger M.J."/>
        </authorList>
    </citation>
    <scope>NUCLEOTIDE SEQUENCE</scope>
    <source>
        <strain evidence="2">MELC-2E11</strain>
        <tissue evidence="2">Siphon/mantle</tissue>
    </source>
</reference>
<dbReference type="PANTHER" id="PTHR46579">
    <property type="entry name" value="F5/8 TYPE C DOMAIN-CONTAINING PROTEIN-RELATED"/>
    <property type="match status" value="1"/>
</dbReference>
<protein>
    <submittedName>
        <fullName evidence="2">Uncharacterized protein</fullName>
    </submittedName>
</protein>
<keyword evidence="3" id="KW-1185">Reference proteome</keyword>
<dbReference type="Proteomes" id="UP001164746">
    <property type="component" value="Chromosome 1"/>
</dbReference>
<keyword evidence="1" id="KW-0472">Membrane</keyword>
<accession>A0ABY7DD96</accession>
<evidence type="ECO:0000313" key="2">
    <source>
        <dbReference type="EMBL" id="WAQ94315.1"/>
    </source>
</evidence>
<keyword evidence="1" id="KW-1133">Transmembrane helix</keyword>
<name>A0ABY7DD96_MYAAR</name>
<evidence type="ECO:0000313" key="3">
    <source>
        <dbReference type="Proteomes" id="UP001164746"/>
    </source>
</evidence>
<keyword evidence="1" id="KW-0812">Transmembrane</keyword>
<evidence type="ECO:0000256" key="1">
    <source>
        <dbReference type="SAM" id="Phobius"/>
    </source>
</evidence>
<gene>
    <name evidence="2" type="ORF">MAR_006786</name>
</gene>
<organism evidence="2 3">
    <name type="scientific">Mya arenaria</name>
    <name type="common">Soft-shell clam</name>
    <dbReference type="NCBI Taxonomy" id="6604"/>
    <lineage>
        <taxon>Eukaryota</taxon>
        <taxon>Metazoa</taxon>
        <taxon>Spiralia</taxon>
        <taxon>Lophotrochozoa</taxon>
        <taxon>Mollusca</taxon>
        <taxon>Bivalvia</taxon>
        <taxon>Autobranchia</taxon>
        <taxon>Heteroconchia</taxon>
        <taxon>Euheterodonta</taxon>
        <taxon>Imparidentia</taxon>
        <taxon>Neoheterodontei</taxon>
        <taxon>Myida</taxon>
        <taxon>Myoidea</taxon>
        <taxon>Myidae</taxon>
        <taxon>Mya</taxon>
    </lineage>
</organism>